<keyword evidence="6" id="KW-0378">Hydrolase</keyword>
<comment type="function">
    <text evidence="5">Component of the Mediator complex, a coactivator involved in the regulated transcription of nearly all RNA polymerase II-dependent genes. Mediator functions as a bridge to convey information from gene-specific regulatory proteins to the basal RNA polymerase II transcription machinery. Mediator is recruited to promoters by direct interactions with regulatory proteins and serves as a scaffold for the assembly of a functional preinitiation complex with RNA polymerase II and the general transcription factors.</text>
</comment>
<dbReference type="EMBL" id="LUCM01007700">
    <property type="protein sequence ID" value="KAA0189486.1"/>
    <property type="molecule type" value="Genomic_DNA"/>
</dbReference>
<comment type="subunit">
    <text evidence="5">Component of the Mediator complex.</text>
</comment>
<dbReference type="Pfam" id="PF10278">
    <property type="entry name" value="Med19"/>
    <property type="match status" value="1"/>
</dbReference>
<protein>
    <recommendedName>
        <fullName evidence="5">Mediator of RNA polymerase II transcription subunit 19</fullName>
    </recommendedName>
    <alternativeName>
        <fullName evidence="5">Mediator complex subunit 19</fullName>
    </alternativeName>
</protein>
<dbReference type="GO" id="GO:0004386">
    <property type="term" value="F:helicase activity"/>
    <property type="evidence" value="ECO:0007669"/>
    <property type="project" value="UniProtKB-KW"/>
</dbReference>
<dbReference type="InterPro" id="IPR019403">
    <property type="entry name" value="Mediator_Med19_met"/>
</dbReference>
<keyword evidence="2 5" id="KW-0805">Transcription regulation</keyword>
<keyword evidence="7" id="KW-1185">Reference proteome</keyword>
<dbReference type="GO" id="GO:0003712">
    <property type="term" value="F:transcription coregulator activity"/>
    <property type="evidence" value="ECO:0007669"/>
    <property type="project" value="InterPro"/>
</dbReference>
<evidence type="ECO:0000256" key="1">
    <source>
        <dbReference type="ARBA" id="ARBA00004123"/>
    </source>
</evidence>
<dbReference type="OrthoDB" id="10044050at2759"/>
<organism evidence="6 7">
    <name type="scientific">Fasciolopsis buskii</name>
    <dbReference type="NCBI Taxonomy" id="27845"/>
    <lineage>
        <taxon>Eukaryota</taxon>
        <taxon>Metazoa</taxon>
        <taxon>Spiralia</taxon>
        <taxon>Lophotrochozoa</taxon>
        <taxon>Platyhelminthes</taxon>
        <taxon>Trematoda</taxon>
        <taxon>Digenea</taxon>
        <taxon>Plagiorchiida</taxon>
        <taxon>Echinostomata</taxon>
        <taxon>Echinostomatoidea</taxon>
        <taxon>Fasciolidae</taxon>
        <taxon>Fasciolopsis</taxon>
    </lineage>
</organism>
<dbReference type="AlphaFoldDB" id="A0A8E0RW15"/>
<name>A0A8E0RW15_9TREM</name>
<evidence type="ECO:0000256" key="2">
    <source>
        <dbReference type="ARBA" id="ARBA00023015"/>
    </source>
</evidence>
<evidence type="ECO:0000313" key="6">
    <source>
        <dbReference type="EMBL" id="KAA0189486.1"/>
    </source>
</evidence>
<gene>
    <name evidence="5" type="primary">MED19</name>
    <name evidence="6" type="ORF">FBUS_11019</name>
</gene>
<proteinExistence type="inferred from homology"/>
<keyword evidence="6" id="KW-0067">ATP-binding</keyword>
<dbReference type="GO" id="GO:0016592">
    <property type="term" value="C:mediator complex"/>
    <property type="evidence" value="ECO:0007669"/>
    <property type="project" value="InterPro"/>
</dbReference>
<dbReference type="GO" id="GO:0006357">
    <property type="term" value="P:regulation of transcription by RNA polymerase II"/>
    <property type="evidence" value="ECO:0007669"/>
    <property type="project" value="InterPro"/>
</dbReference>
<comment type="caution">
    <text evidence="6">The sequence shown here is derived from an EMBL/GenBank/DDBJ whole genome shotgun (WGS) entry which is preliminary data.</text>
</comment>
<comment type="subcellular location">
    <subcellularLocation>
        <location evidence="1 5">Nucleus</location>
    </subcellularLocation>
</comment>
<accession>A0A8E0RW15</accession>
<evidence type="ECO:0000256" key="4">
    <source>
        <dbReference type="ARBA" id="ARBA00023242"/>
    </source>
</evidence>
<keyword evidence="3 5" id="KW-0804">Transcription</keyword>
<keyword evidence="4 5" id="KW-0539">Nucleus</keyword>
<evidence type="ECO:0000256" key="5">
    <source>
        <dbReference type="RuleBase" id="RU364151"/>
    </source>
</evidence>
<keyword evidence="6" id="KW-0547">Nucleotide-binding</keyword>
<reference evidence="6" key="1">
    <citation type="submission" date="2019-05" db="EMBL/GenBank/DDBJ databases">
        <title>Annotation for the trematode Fasciolopsis buski.</title>
        <authorList>
            <person name="Choi Y.-J."/>
        </authorList>
    </citation>
    <scope>NUCLEOTIDE SEQUENCE</scope>
    <source>
        <strain evidence="6">HT</strain>
        <tissue evidence="6">Whole worm</tissue>
    </source>
</reference>
<keyword evidence="5" id="KW-0010">Activator</keyword>
<comment type="similarity">
    <text evidence="5">Belongs to the Mediator complex subunit 19 family.</text>
</comment>
<keyword evidence="6" id="KW-0347">Helicase</keyword>
<evidence type="ECO:0000256" key="3">
    <source>
        <dbReference type="ARBA" id="ARBA00023163"/>
    </source>
</evidence>
<sequence>MQTPSSGSSMWINKLKIVGSGHNWAVAPCEPFYLMGTEPPAPDAALTGAKNLIEHYGLASSYQKYCSRPLREELSAFLPYLSGNVDVPASTDGSGLLVSLCLCNGNFKHRLSVFVLIIK</sequence>
<dbReference type="Proteomes" id="UP000728185">
    <property type="component" value="Unassembled WGS sequence"/>
</dbReference>
<evidence type="ECO:0000313" key="7">
    <source>
        <dbReference type="Proteomes" id="UP000728185"/>
    </source>
</evidence>